<reference evidence="2" key="1">
    <citation type="submission" date="2014-12" db="EMBL/GenBank/DDBJ databases">
        <title>Insight into the proteome of Arion vulgaris.</title>
        <authorList>
            <person name="Aradska J."/>
            <person name="Bulat T."/>
            <person name="Smidak R."/>
            <person name="Sarate P."/>
            <person name="Gangsoo J."/>
            <person name="Sialana F."/>
            <person name="Bilban M."/>
            <person name="Lubec G."/>
        </authorList>
    </citation>
    <scope>NUCLEOTIDE SEQUENCE</scope>
    <source>
        <tissue evidence="2">Skin</tissue>
    </source>
</reference>
<feature type="non-terminal residue" evidence="2">
    <location>
        <position position="274"/>
    </location>
</feature>
<proteinExistence type="predicted"/>
<evidence type="ECO:0000256" key="1">
    <source>
        <dbReference type="SAM" id="MobiDB-lite"/>
    </source>
</evidence>
<accession>A0A0B7A123</accession>
<dbReference type="InterPro" id="IPR035897">
    <property type="entry name" value="Toll_tir_struct_dom_sf"/>
</dbReference>
<feature type="region of interest" description="Disordered" evidence="1">
    <location>
        <begin position="235"/>
        <end position="274"/>
    </location>
</feature>
<feature type="non-terminal residue" evidence="2">
    <location>
        <position position="1"/>
    </location>
</feature>
<sequence>ALYVFLYVTNKFCEEQWTLLQGQACLTEAVRDQDKKWCVVPIHTTSKKNQRYKLPMMLNSLRPINYWSGGQDQFYIEGVRKLLECKIGDLLERDRLLDEARRNYFIQHCSRLLKNAQYANVSSVATKSSTLKYVSQAQKESSTVSSSDYGKDVRQYSDKTQKSSKVSASECGNDVCQTDVISHSSLPVKHCDNALPDETVSMITEGIDNISLSEEQTISQNNSLGVNMINSTTHNRKRANHEVSQQPNSSSVHTRSFSVESPEHLTTLTGNNNN</sequence>
<gene>
    <name evidence="2" type="primary">ORF91815</name>
</gene>
<dbReference type="Gene3D" id="3.40.50.10140">
    <property type="entry name" value="Toll/interleukin-1 receptor homology (TIR) domain"/>
    <property type="match status" value="1"/>
</dbReference>
<dbReference type="AlphaFoldDB" id="A0A0B7A123"/>
<feature type="region of interest" description="Disordered" evidence="1">
    <location>
        <begin position="144"/>
        <end position="168"/>
    </location>
</feature>
<dbReference type="EMBL" id="HACG01027749">
    <property type="protein sequence ID" value="CEK74614.1"/>
    <property type="molecule type" value="Transcribed_RNA"/>
</dbReference>
<protein>
    <submittedName>
        <fullName evidence="2">Uncharacterized protein</fullName>
    </submittedName>
</protein>
<evidence type="ECO:0000313" key="2">
    <source>
        <dbReference type="EMBL" id="CEK74614.1"/>
    </source>
</evidence>
<name>A0A0B7A123_9EUPU</name>
<feature type="compositionally biased region" description="Polar residues" evidence="1">
    <location>
        <begin position="242"/>
        <end position="274"/>
    </location>
</feature>
<feature type="compositionally biased region" description="Basic and acidic residues" evidence="1">
    <location>
        <begin position="149"/>
        <end position="161"/>
    </location>
</feature>
<organism evidence="2">
    <name type="scientific">Arion vulgaris</name>
    <dbReference type="NCBI Taxonomy" id="1028688"/>
    <lineage>
        <taxon>Eukaryota</taxon>
        <taxon>Metazoa</taxon>
        <taxon>Spiralia</taxon>
        <taxon>Lophotrochozoa</taxon>
        <taxon>Mollusca</taxon>
        <taxon>Gastropoda</taxon>
        <taxon>Heterobranchia</taxon>
        <taxon>Euthyneura</taxon>
        <taxon>Panpulmonata</taxon>
        <taxon>Eupulmonata</taxon>
        <taxon>Stylommatophora</taxon>
        <taxon>Helicina</taxon>
        <taxon>Arionoidea</taxon>
        <taxon>Arionidae</taxon>
        <taxon>Arion</taxon>
    </lineage>
</organism>